<comment type="caution">
    <text evidence="1">The sequence shown here is derived from an EMBL/GenBank/DDBJ whole genome shotgun (WGS) entry which is preliminary data.</text>
</comment>
<proteinExistence type="predicted"/>
<dbReference type="EMBL" id="JAIWYP010000001">
    <property type="protein sequence ID" value="KAH3897750.1"/>
    <property type="molecule type" value="Genomic_DNA"/>
</dbReference>
<name>A0A9D4SBF6_DREPO</name>
<evidence type="ECO:0000313" key="2">
    <source>
        <dbReference type="Proteomes" id="UP000828390"/>
    </source>
</evidence>
<gene>
    <name evidence="1" type="ORF">DPMN_021945</name>
</gene>
<organism evidence="1 2">
    <name type="scientific">Dreissena polymorpha</name>
    <name type="common">Zebra mussel</name>
    <name type="synonym">Mytilus polymorpha</name>
    <dbReference type="NCBI Taxonomy" id="45954"/>
    <lineage>
        <taxon>Eukaryota</taxon>
        <taxon>Metazoa</taxon>
        <taxon>Spiralia</taxon>
        <taxon>Lophotrochozoa</taxon>
        <taxon>Mollusca</taxon>
        <taxon>Bivalvia</taxon>
        <taxon>Autobranchia</taxon>
        <taxon>Heteroconchia</taxon>
        <taxon>Euheterodonta</taxon>
        <taxon>Imparidentia</taxon>
        <taxon>Neoheterodontei</taxon>
        <taxon>Myida</taxon>
        <taxon>Dreissenoidea</taxon>
        <taxon>Dreissenidae</taxon>
        <taxon>Dreissena</taxon>
    </lineage>
</organism>
<dbReference type="Proteomes" id="UP000828390">
    <property type="component" value="Unassembled WGS sequence"/>
</dbReference>
<accession>A0A9D4SBF6</accession>
<dbReference type="AlphaFoldDB" id="A0A9D4SBF6"/>
<reference evidence="1" key="2">
    <citation type="submission" date="2020-11" db="EMBL/GenBank/DDBJ databases">
        <authorList>
            <person name="McCartney M.A."/>
            <person name="Auch B."/>
            <person name="Kono T."/>
            <person name="Mallez S."/>
            <person name="Becker A."/>
            <person name="Gohl D.M."/>
            <person name="Silverstein K.A.T."/>
            <person name="Koren S."/>
            <person name="Bechman K.B."/>
            <person name="Herman A."/>
            <person name="Abrahante J.E."/>
            <person name="Garbe J."/>
        </authorList>
    </citation>
    <scope>NUCLEOTIDE SEQUENCE</scope>
    <source>
        <strain evidence="1">Duluth1</strain>
        <tissue evidence="1">Whole animal</tissue>
    </source>
</reference>
<protein>
    <submittedName>
        <fullName evidence="1">Uncharacterized protein</fullName>
    </submittedName>
</protein>
<keyword evidence="2" id="KW-1185">Reference proteome</keyword>
<sequence>MLLSGTPERVQSYLQVVQAKLESAFYTLQTNLMSQCRRQTNDLLTLIQRQLISAIDLKTLIKSNQDKMTSIQKHGQKKHVFLLSRIINKDLSSIENSTRTLENNKTLSTLNVVETGSVDDIVNNIVKVLLIQKDSARYPSKMRQSVNRV</sequence>
<evidence type="ECO:0000313" key="1">
    <source>
        <dbReference type="EMBL" id="KAH3897750.1"/>
    </source>
</evidence>
<reference evidence="1" key="1">
    <citation type="journal article" date="2019" name="bioRxiv">
        <title>The Genome of the Zebra Mussel, Dreissena polymorpha: A Resource for Invasive Species Research.</title>
        <authorList>
            <person name="McCartney M.A."/>
            <person name="Auch B."/>
            <person name="Kono T."/>
            <person name="Mallez S."/>
            <person name="Zhang Y."/>
            <person name="Obille A."/>
            <person name="Becker A."/>
            <person name="Abrahante J.E."/>
            <person name="Garbe J."/>
            <person name="Badalamenti J.P."/>
            <person name="Herman A."/>
            <person name="Mangelson H."/>
            <person name="Liachko I."/>
            <person name="Sullivan S."/>
            <person name="Sone E.D."/>
            <person name="Koren S."/>
            <person name="Silverstein K.A.T."/>
            <person name="Beckman K.B."/>
            <person name="Gohl D.M."/>
        </authorList>
    </citation>
    <scope>NUCLEOTIDE SEQUENCE</scope>
    <source>
        <strain evidence="1">Duluth1</strain>
        <tissue evidence="1">Whole animal</tissue>
    </source>
</reference>